<evidence type="ECO:0000259" key="2">
    <source>
        <dbReference type="PROSITE" id="PS50113"/>
    </source>
</evidence>
<dbReference type="InParanoid" id="Q0EX85"/>
<dbReference type="HOGENOM" id="CLU_000445_11_4_0"/>
<dbReference type="CDD" id="cd00130">
    <property type="entry name" value="PAS"/>
    <property type="match status" value="2"/>
</dbReference>
<dbReference type="Proteomes" id="UP000005297">
    <property type="component" value="Unassembled WGS sequence"/>
</dbReference>
<dbReference type="PANTHER" id="PTHR46663:SF3">
    <property type="entry name" value="SLL0267 PROTEIN"/>
    <property type="match status" value="1"/>
</dbReference>
<evidence type="ECO:0000259" key="1">
    <source>
        <dbReference type="PROSITE" id="PS50112"/>
    </source>
</evidence>
<keyword evidence="5" id="KW-1185">Reference proteome</keyword>
<name>Q0EX85_9PROT</name>
<comment type="caution">
    <text evidence="4">The sequence shown here is derived from an EMBL/GenBank/DDBJ whole genome shotgun (WGS) entry which is preliminary data.</text>
</comment>
<feature type="domain" description="PAS" evidence="1">
    <location>
        <begin position="26"/>
        <end position="96"/>
    </location>
</feature>
<dbReference type="InterPro" id="IPR043128">
    <property type="entry name" value="Rev_trsase/Diguanyl_cyclase"/>
</dbReference>
<dbReference type="NCBIfam" id="TIGR00254">
    <property type="entry name" value="GGDEF"/>
    <property type="match status" value="1"/>
</dbReference>
<proteinExistence type="predicted"/>
<evidence type="ECO:0000313" key="4">
    <source>
        <dbReference type="EMBL" id="EAU53905.1"/>
    </source>
</evidence>
<protein>
    <submittedName>
        <fullName evidence="4">Uncharacterized protein</fullName>
    </submittedName>
</protein>
<evidence type="ECO:0000259" key="3">
    <source>
        <dbReference type="PROSITE" id="PS50887"/>
    </source>
</evidence>
<dbReference type="PROSITE" id="PS50113">
    <property type="entry name" value="PAC"/>
    <property type="match status" value="1"/>
</dbReference>
<dbReference type="Pfam" id="PF00990">
    <property type="entry name" value="GGDEF"/>
    <property type="match status" value="1"/>
</dbReference>
<dbReference type="NCBIfam" id="TIGR00229">
    <property type="entry name" value="sensory_box"/>
    <property type="match status" value="2"/>
</dbReference>
<dbReference type="CDD" id="cd01949">
    <property type="entry name" value="GGDEF"/>
    <property type="match status" value="1"/>
</dbReference>
<dbReference type="FunCoup" id="Q0EX85">
    <property type="interactions" value="37"/>
</dbReference>
<dbReference type="eggNOG" id="COG5001">
    <property type="taxonomic scope" value="Bacteria"/>
</dbReference>
<dbReference type="FunFam" id="3.30.70.270:FF:000001">
    <property type="entry name" value="Diguanylate cyclase domain protein"/>
    <property type="match status" value="1"/>
</dbReference>
<feature type="domain" description="GGDEF" evidence="3">
    <location>
        <begin position="301"/>
        <end position="434"/>
    </location>
</feature>
<evidence type="ECO:0000313" key="5">
    <source>
        <dbReference type="Proteomes" id="UP000005297"/>
    </source>
</evidence>
<dbReference type="Pfam" id="PF08448">
    <property type="entry name" value="PAS_4"/>
    <property type="match status" value="1"/>
</dbReference>
<feature type="domain" description="PAC" evidence="2">
    <location>
        <begin position="217"/>
        <end position="269"/>
    </location>
</feature>
<dbReference type="InterPro" id="IPR029787">
    <property type="entry name" value="Nucleotide_cyclase"/>
</dbReference>
<dbReference type="InterPro" id="IPR052163">
    <property type="entry name" value="DGC-Regulatory_Protein"/>
</dbReference>
<dbReference type="SUPFAM" id="SSF55073">
    <property type="entry name" value="Nucleotide cyclase"/>
    <property type="match status" value="1"/>
</dbReference>
<dbReference type="SMART" id="SM00267">
    <property type="entry name" value="GGDEF"/>
    <property type="match status" value="1"/>
</dbReference>
<dbReference type="SMART" id="SM00091">
    <property type="entry name" value="PAS"/>
    <property type="match status" value="2"/>
</dbReference>
<dbReference type="PROSITE" id="PS50112">
    <property type="entry name" value="PAS"/>
    <property type="match status" value="2"/>
</dbReference>
<dbReference type="Pfam" id="PF13426">
    <property type="entry name" value="PAS_9"/>
    <property type="match status" value="1"/>
</dbReference>
<dbReference type="EMBL" id="AATS01000015">
    <property type="protein sequence ID" value="EAU53905.1"/>
    <property type="molecule type" value="Genomic_DNA"/>
</dbReference>
<dbReference type="SMART" id="SM00086">
    <property type="entry name" value="PAC"/>
    <property type="match status" value="2"/>
</dbReference>
<sequence>MTPEFEEWLTTIHSDKKPGIDALRESEAHFRQLFEMHRDVMLLIDYQSRTIVDANPAAAQFYGYPLESLRGMSVSRINAQQESEIHHQRQKAIAGEQNIFSFDHRLANGDVRTVESHISLVSYRGKSLFFSIIHDITERKRVEAELRIVTAAFESQESMVITDANSVILKVNHAFTKTTGYTSEEVVGQTPSLLKSGRHDADFYDEMWDTLKRTGKWQGEVWDRRKNGEIYPKWLTITAVKGENGVTTHYVGLHIDITERKQAEEKISNMAYHDHLTGLANRALFYDRLQQAGAHLQRNRNRMGMLMLDLDRFKLINDELGHEWGDRVLVEVSSRLMRCVRSTDTVARLGGDEFSIILLDVPSEEFVCKMAEKVITVIGQSLVLKGGHYEVGVSIGICLASSDDQDMETLVKKADAAMYQAKESGRNCYCIFDKNQG</sequence>
<reference evidence="4 5" key="1">
    <citation type="submission" date="2006-09" db="EMBL/GenBank/DDBJ databases">
        <authorList>
            <person name="Emerson D."/>
            <person name="Ferriera S."/>
            <person name="Johnson J."/>
            <person name="Kravitz S."/>
            <person name="Halpern A."/>
            <person name="Remington K."/>
            <person name="Beeson K."/>
            <person name="Tran B."/>
            <person name="Rogers Y.-H."/>
            <person name="Friedman R."/>
            <person name="Venter J.C."/>
        </authorList>
    </citation>
    <scope>NUCLEOTIDE SEQUENCE [LARGE SCALE GENOMIC DNA]</scope>
    <source>
        <strain evidence="4 5">PV-1</strain>
    </source>
</reference>
<dbReference type="Gene3D" id="3.30.70.270">
    <property type="match status" value="1"/>
</dbReference>
<accession>Q0EX85</accession>
<dbReference type="OrthoDB" id="5293332at2"/>
<dbReference type="InterPro" id="IPR035965">
    <property type="entry name" value="PAS-like_dom_sf"/>
</dbReference>
<dbReference type="GO" id="GO:0003824">
    <property type="term" value="F:catalytic activity"/>
    <property type="evidence" value="ECO:0007669"/>
    <property type="project" value="UniProtKB-ARBA"/>
</dbReference>
<dbReference type="InterPro" id="IPR000700">
    <property type="entry name" value="PAS-assoc_C"/>
</dbReference>
<dbReference type="AlphaFoldDB" id="Q0EX85"/>
<feature type="domain" description="PAS" evidence="1">
    <location>
        <begin position="142"/>
        <end position="190"/>
    </location>
</feature>
<dbReference type="InterPro" id="IPR013656">
    <property type="entry name" value="PAS_4"/>
</dbReference>
<dbReference type="PROSITE" id="PS50887">
    <property type="entry name" value="GGDEF"/>
    <property type="match status" value="1"/>
</dbReference>
<dbReference type="Gene3D" id="3.30.450.20">
    <property type="entry name" value="PAS domain"/>
    <property type="match status" value="2"/>
</dbReference>
<dbReference type="PANTHER" id="PTHR46663">
    <property type="entry name" value="DIGUANYLATE CYCLASE DGCT-RELATED"/>
    <property type="match status" value="1"/>
</dbReference>
<dbReference type="SUPFAM" id="SSF55785">
    <property type="entry name" value="PYP-like sensor domain (PAS domain)"/>
    <property type="match status" value="2"/>
</dbReference>
<organism evidence="4 5">
    <name type="scientific">Mariprofundus ferrooxydans PV-1</name>
    <dbReference type="NCBI Taxonomy" id="314345"/>
    <lineage>
        <taxon>Bacteria</taxon>
        <taxon>Pseudomonadati</taxon>
        <taxon>Pseudomonadota</taxon>
        <taxon>Candidatius Mariprofundia</taxon>
        <taxon>Mariprofundales</taxon>
        <taxon>Mariprofundaceae</taxon>
        <taxon>Mariprofundus</taxon>
    </lineage>
</organism>
<dbReference type="STRING" id="314344.AL013_03010"/>
<gene>
    <name evidence="4" type="ORF">SPV1_08206</name>
</gene>
<dbReference type="InterPro" id="IPR000014">
    <property type="entry name" value="PAS"/>
</dbReference>
<dbReference type="InterPro" id="IPR000160">
    <property type="entry name" value="GGDEF_dom"/>
</dbReference>
<dbReference type="InterPro" id="IPR001610">
    <property type="entry name" value="PAC"/>
</dbReference>